<evidence type="ECO:0000256" key="1">
    <source>
        <dbReference type="SAM" id="MobiDB-lite"/>
    </source>
</evidence>
<evidence type="ECO:0000313" key="2">
    <source>
        <dbReference type="EMBL" id="AKJ07381.1"/>
    </source>
</evidence>
<dbReference type="EMBL" id="CP011509">
    <property type="protein sequence ID" value="AKJ07381.1"/>
    <property type="molecule type" value="Genomic_DNA"/>
</dbReference>
<reference evidence="2 3" key="1">
    <citation type="submission" date="2015-05" db="EMBL/GenBank/DDBJ databases">
        <title>Genome assembly of Archangium gephyra DSM 2261.</title>
        <authorList>
            <person name="Sharma G."/>
            <person name="Subramanian S."/>
        </authorList>
    </citation>
    <scope>NUCLEOTIDE SEQUENCE [LARGE SCALE GENOMIC DNA]</scope>
    <source>
        <strain evidence="2 3">DSM 2261</strain>
    </source>
</reference>
<gene>
    <name evidence="2" type="ORF">AA314_09007</name>
</gene>
<dbReference type="AlphaFoldDB" id="A0AAC8TK07"/>
<organism evidence="2 3">
    <name type="scientific">Archangium gephyra</name>
    <dbReference type="NCBI Taxonomy" id="48"/>
    <lineage>
        <taxon>Bacteria</taxon>
        <taxon>Pseudomonadati</taxon>
        <taxon>Myxococcota</taxon>
        <taxon>Myxococcia</taxon>
        <taxon>Myxococcales</taxon>
        <taxon>Cystobacterineae</taxon>
        <taxon>Archangiaceae</taxon>
        <taxon>Archangium</taxon>
    </lineage>
</organism>
<name>A0AAC8TK07_9BACT</name>
<evidence type="ECO:0000313" key="3">
    <source>
        <dbReference type="Proteomes" id="UP000035579"/>
    </source>
</evidence>
<feature type="region of interest" description="Disordered" evidence="1">
    <location>
        <begin position="1"/>
        <end position="67"/>
    </location>
</feature>
<dbReference type="KEGG" id="age:AA314_09007"/>
<feature type="compositionally biased region" description="Gly residues" evidence="1">
    <location>
        <begin position="1"/>
        <end position="16"/>
    </location>
</feature>
<proteinExistence type="predicted"/>
<protein>
    <submittedName>
        <fullName evidence="2">Uncharacterized protein</fullName>
    </submittedName>
</protein>
<sequence>MRFGRGLGGVAVGGHRGAAVEHGKVPRAPTPRNFCCSPGRRAGNGPSTSARELCQSPGSQEKEEVSREALQNTRHLYLKVFLR</sequence>
<accession>A0AAC8TK07</accession>
<dbReference type="Proteomes" id="UP000035579">
    <property type="component" value="Chromosome"/>
</dbReference>